<keyword evidence="1 4" id="KW-0808">Transferase</keyword>
<dbReference type="InterPro" id="IPR000182">
    <property type="entry name" value="GNAT_dom"/>
</dbReference>
<dbReference type="EMBL" id="VCEJ01000004">
    <property type="protein sequence ID" value="TLV00497.1"/>
    <property type="molecule type" value="Genomic_DNA"/>
</dbReference>
<dbReference type="CDD" id="cd04301">
    <property type="entry name" value="NAT_SF"/>
    <property type="match status" value="1"/>
</dbReference>
<evidence type="ECO:0000256" key="1">
    <source>
        <dbReference type="ARBA" id="ARBA00022679"/>
    </source>
</evidence>
<evidence type="ECO:0000313" key="5">
    <source>
        <dbReference type="Proteomes" id="UP000306402"/>
    </source>
</evidence>
<keyword evidence="2" id="KW-0012">Acyltransferase</keyword>
<sequence>MIRHAVPADSPAAVPLIILAMDQIALSFANVDKPEEAVPFFKSFFETEGNQYGYQNTLVFEEDAEIVGLILGYDGGKLHELRQPVLKEIRKSQPDYTLSNETEAGEFYIDCLAVSQEHHGKGIAKKLIRALCDHAASLGYKKVGLIVDQVNPKARKLYEDVGFQVFGEKDFVGHRYDHMVREVL</sequence>
<comment type="caution">
    <text evidence="4">The sequence shown here is derived from an EMBL/GenBank/DDBJ whole genome shotgun (WGS) entry which is preliminary data.</text>
</comment>
<gene>
    <name evidence="4" type="ORF">FEN17_13495</name>
</gene>
<dbReference type="PROSITE" id="PS51186">
    <property type="entry name" value="GNAT"/>
    <property type="match status" value="1"/>
</dbReference>
<dbReference type="Pfam" id="PF00583">
    <property type="entry name" value="Acetyltransf_1"/>
    <property type="match status" value="1"/>
</dbReference>
<proteinExistence type="predicted"/>
<evidence type="ECO:0000256" key="2">
    <source>
        <dbReference type="ARBA" id="ARBA00023315"/>
    </source>
</evidence>
<dbReference type="OrthoDB" id="5319888at2"/>
<dbReference type="InterPro" id="IPR050832">
    <property type="entry name" value="Bact_Acetyltransf"/>
</dbReference>
<name>A0A5R9KWN0_9BACT</name>
<dbReference type="RefSeq" id="WP_138365877.1">
    <property type="nucleotide sequence ID" value="NZ_VCEJ01000004.1"/>
</dbReference>
<reference evidence="4 5" key="1">
    <citation type="submission" date="2019-05" db="EMBL/GenBank/DDBJ databases">
        <authorList>
            <person name="Qu J.-H."/>
        </authorList>
    </citation>
    <scope>NUCLEOTIDE SEQUENCE [LARGE SCALE GENOMIC DNA]</scope>
    <source>
        <strain evidence="4 5">T17</strain>
    </source>
</reference>
<dbReference type="Gene3D" id="3.40.630.30">
    <property type="match status" value="1"/>
</dbReference>
<dbReference type="SUPFAM" id="SSF55729">
    <property type="entry name" value="Acyl-CoA N-acyltransferases (Nat)"/>
    <property type="match status" value="1"/>
</dbReference>
<evidence type="ECO:0000313" key="4">
    <source>
        <dbReference type="EMBL" id="TLV00497.1"/>
    </source>
</evidence>
<dbReference type="GO" id="GO:0016747">
    <property type="term" value="F:acyltransferase activity, transferring groups other than amino-acyl groups"/>
    <property type="evidence" value="ECO:0007669"/>
    <property type="project" value="InterPro"/>
</dbReference>
<evidence type="ECO:0000259" key="3">
    <source>
        <dbReference type="PROSITE" id="PS51186"/>
    </source>
</evidence>
<accession>A0A5R9KWN0</accession>
<dbReference type="InterPro" id="IPR016181">
    <property type="entry name" value="Acyl_CoA_acyltransferase"/>
</dbReference>
<keyword evidence="5" id="KW-1185">Reference proteome</keyword>
<dbReference type="PANTHER" id="PTHR43877">
    <property type="entry name" value="AMINOALKYLPHOSPHONATE N-ACETYLTRANSFERASE-RELATED-RELATED"/>
    <property type="match status" value="1"/>
</dbReference>
<feature type="domain" description="N-acetyltransferase" evidence="3">
    <location>
        <begin position="1"/>
        <end position="184"/>
    </location>
</feature>
<protein>
    <submittedName>
        <fullName evidence="4">GNAT family N-acetyltransferase</fullName>
    </submittedName>
</protein>
<organism evidence="4 5">
    <name type="scientific">Dyadobacter luticola</name>
    <dbReference type="NCBI Taxonomy" id="1979387"/>
    <lineage>
        <taxon>Bacteria</taxon>
        <taxon>Pseudomonadati</taxon>
        <taxon>Bacteroidota</taxon>
        <taxon>Cytophagia</taxon>
        <taxon>Cytophagales</taxon>
        <taxon>Spirosomataceae</taxon>
        <taxon>Dyadobacter</taxon>
    </lineage>
</organism>
<dbReference type="Proteomes" id="UP000306402">
    <property type="component" value="Unassembled WGS sequence"/>
</dbReference>
<dbReference type="AlphaFoldDB" id="A0A5R9KWN0"/>